<sequence>MQHTAPEQPRPQAAPRYIPPALTPLGAWQTVTLVGSVGFNGLPGMPFPGGSDEVR</sequence>
<comment type="caution">
    <text evidence="1">The sequence shown here is derived from an EMBL/GenBank/DDBJ whole genome shotgun (WGS) entry which is preliminary data.</text>
</comment>
<protein>
    <recommendedName>
        <fullName evidence="3">RidA family protein</fullName>
    </recommendedName>
</protein>
<evidence type="ECO:0000313" key="1">
    <source>
        <dbReference type="EMBL" id="MFC6660595.1"/>
    </source>
</evidence>
<name>A0ABW1ZLB7_9DEIO</name>
<reference evidence="2" key="1">
    <citation type="journal article" date="2019" name="Int. J. Syst. Evol. Microbiol.">
        <title>The Global Catalogue of Microorganisms (GCM) 10K type strain sequencing project: providing services to taxonomists for standard genome sequencing and annotation.</title>
        <authorList>
            <consortium name="The Broad Institute Genomics Platform"/>
            <consortium name="The Broad Institute Genome Sequencing Center for Infectious Disease"/>
            <person name="Wu L."/>
            <person name="Ma J."/>
        </authorList>
    </citation>
    <scope>NUCLEOTIDE SEQUENCE [LARGE SCALE GENOMIC DNA]</scope>
    <source>
        <strain evidence="2">CCUG 63830</strain>
    </source>
</reference>
<dbReference type="RefSeq" id="WP_224606711.1">
    <property type="nucleotide sequence ID" value="NZ_JAIQXV010000004.1"/>
</dbReference>
<evidence type="ECO:0000313" key="2">
    <source>
        <dbReference type="Proteomes" id="UP001596317"/>
    </source>
</evidence>
<keyword evidence="2" id="KW-1185">Reference proteome</keyword>
<accession>A0ABW1ZLB7</accession>
<proteinExistence type="predicted"/>
<evidence type="ECO:0008006" key="3">
    <source>
        <dbReference type="Google" id="ProtNLM"/>
    </source>
</evidence>
<dbReference type="EMBL" id="JBHSWB010000001">
    <property type="protein sequence ID" value="MFC6660595.1"/>
    <property type="molecule type" value="Genomic_DNA"/>
</dbReference>
<organism evidence="1 2">
    <name type="scientific">Deinococcus multiflagellatus</name>
    <dbReference type="NCBI Taxonomy" id="1656887"/>
    <lineage>
        <taxon>Bacteria</taxon>
        <taxon>Thermotogati</taxon>
        <taxon>Deinococcota</taxon>
        <taxon>Deinococci</taxon>
        <taxon>Deinococcales</taxon>
        <taxon>Deinococcaceae</taxon>
        <taxon>Deinococcus</taxon>
    </lineage>
</organism>
<dbReference type="Proteomes" id="UP001596317">
    <property type="component" value="Unassembled WGS sequence"/>
</dbReference>
<gene>
    <name evidence="1" type="ORF">ACFP90_09675</name>
</gene>